<dbReference type="InterPro" id="IPR022687">
    <property type="entry name" value="HTH_DTXR"/>
</dbReference>
<keyword evidence="9" id="KW-0238">DNA-binding</keyword>
<keyword evidence="17" id="KW-1185">Reference proteome</keyword>
<comment type="subunit">
    <text evidence="3">Homodimer.</text>
</comment>
<evidence type="ECO:0000256" key="11">
    <source>
        <dbReference type="ARBA" id="ARBA00023163"/>
    </source>
</evidence>
<dbReference type="GO" id="GO:0003677">
    <property type="term" value="F:DNA binding"/>
    <property type="evidence" value="ECO:0007669"/>
    <property type="project" value="UniProtKB-KW"/>
</dbReference>
<dbReference type="GO" id="GO:0003700">
    <property type="term" value="F:DNA-binding transcription factor activity"/>
    <property type="evidence" value="ECO:0007669"/>
    <property type="project" value="InterPro"/>
</dbReference>
<dbReference type="InterPro" id="IPR001367">
    <property type="entry name" value="Fe_dep_repressor"/>
</dbReference>
<keyword evidence="8" id="KW-0805">Transcription regulation</keyword>
<dbReference type="FunFam" id="1.10.60.10:FF:000004">
    <property type="entry name" value="DtxR family transcriptional regulator"/>
    <property type="match status" value="1"/>
</dbReference>
<dbReference type="Pfam" id="PF01325">
    <property type="entry name" value="Fe_dep_repress"/>
    <property type="match status" value="1"/>
</dbReference>
<reference evidence="16 17" key="1">
    <citation type="submission" date="2019-11" db="EMBL/GenBank/DDBJ databases">
        <title>Pedobacter sp. HMF7647 Genome sequencing and assembly.</title>
        <authorList>
            <person name="Kang H."/>
            <person name="Kim H."/>
            <person name="Joh K."/>
        </authorList>
    </citation>
    <scope>NUCLEOTIDE SEQUENCE [LARGE SCALE GENOMIC DNA]</scope>
    <source>
        <strain evidence="16 17">HMF7647</strain>
    </source>
</reference>
<keyword evidence="7" id="KW-0408">Iron</keyword>
<dbReference type="Gene3D" id="1.10.10.10">
    <property type="entry name" value="Winged helix-like DNA-binding domain superfamily/Winged helix DNA-binding domain"/>
    <property type="match status" value="1"/>
</dbReference>
<keyword evidence="5" id="KW-0963">Cytoplasm</keyword>
<dbReference type="PANTHER" id="PTHR33238">
    <property type="entry name" value="IRON (METAL) DEPENDENT REPRESSOR, DTXR FAMILY"/>
    <property type="match status" value="1"/>
</dbReference>
<evidence type="ECO:0000259" key="15">
    <source>
        <dbReference type="PROSITE" id="PS50944"/>
    </source>
</evidence>
<evidence type="ECO:0000256" key="10">
    <source>
        <dbReference type="ARBA" id="ARBA00023159"/>
    </source>
</evidence>
<proteinExistence type="inferred from homology"/>
<comment type="function">
    <text evidence="13">In the presence of manganese, represses expression of mntH and mntS. Up-regulates expression of mntP.</text>
</comment>
<feature type="domain" description="HTH dtxR-type" evidence="15">
    <location>
        <begin position="1"/>
        <end position="64"/>
    </location>
</feature>
<dbReference type="InterPro" id="IPR007167">
    <property type="entry name" value="Fe-transptr_FeoA-like"/>
</dbReference>
<dbReference type="AlphaFoldDB" id="A0A7K1Y7X1"/>
<evidence type="ECO:0000256" key="7">
    <source>
        <dbReference type="ARBA" id="ARBA00023004"/>
    </source>
</evidence>
<dbReference type="InterPro" id="IPR036388">
    <property type="entry name" value="WH-like_DNA-bd_sf"/>
</dbReference>
<dbReference type="SMART" id="SM00529">
    <property type="entry name" value="HTH_DTXR"/>
    <property type="match status" value="1"/>
</dbReference>
<evidence type="ECO:0000256" key="4">
    <source>
        <dbReference type="ARBA" id="ARBA00022386"/>
    </source>
</evidence>
<evidence type="ECO:0000256" key="2">
    <source>
        <dbReference type="ARBA" id="ARBA00007871"/>
    </source>
</evidence>
<protein>
    <recommendedName>
        <fullName evidence="4">Transcriptional regulator MntR</fullName>
    </recommendedName>
    <alternativeName>
        <fullName evidence="14">Manganese transport regulator</fullName>
    </alternativeName>
</protein>
<keyword evidence="11" id="KW-0804">Transcription</keyword>
<dbReference type="Pfam" id="PF04023">
    <property type="entry name" value="FeoA"/>
    <property type="match status" value="1"/>
</dbReference>
<keyword evidence="10" id="KW-0010">Activator</keyword>
<comment type="caution">
    <text evidence="16">The sequence shown here is derived from an EMBL/GenBank/DDBJ whole genome shotgun (WGS) entry which is preliminary data.</text>
</comment>
<evidence type="ECO:0000256" key="13">
    <source>
        <dbReference type="ARBA" id="ARBA00025185"/>
    </source>
</evidence>
<dbReference type="Pfam" id="PF02742">
    <property type="entry name" value="Fe_dep_repr_C"/>
    <property type="match status" value="1"/>
</dbReference>
<evidence type="ECO:0000313" key="17">
    <source>
        <dbReference type="Proteomes" id="UP000466586"/>
    </source>
</evidence>
<dbReference type="Gene3D" id="2.30.30.90">
    <property type="match status" value="1"/>
</dbReference>
<dbReference type="InterPro" id="IPR022689">
    <property type="entry name" value="Iron_dep_repressor"/>
</dbReference>
<dbReference type="GO" id="GO:0045892">
    <property type="term" value="P:negative regulation of DNA-templated transcription"/>
    <property type="evidence" value="ECO:0007669"/>
    <property type="project" value="TreeGrafter"/>
</dbReference>
<evidence type="ECO:0000256" key="5">
    <source>
        <dbReference type="ARBA" id="ARBA00022490"/>
    </source>
</evidence>
<keyword evidence="6" id="KW-0678">Repressor</keyword>
<gene>
    <name evidence="16" type="ORF">GS399_04440</name>
</gene>
<dbReference type="SMART" id="SM00899">
    <property type="entry name" value="FeoA"/>
    <property type="match status" value="1"/>
</dbReference>
<dbReference type="GO" id="GO:0046914">
    <property type="term" value="F:transition metal ion binding"/>
    <property type="evidence" value="ECO:0007669"/>
    <property type="project" value="InterPro"/>
</dbReference>
<dbReference type="SUPFAM" id="SSF47979">
    <property type="entry name" value="Iron-dependent repressor protein, dimerization domain"/>
    <property type="match status" value="1"/>
</dbReference>
<dbReference type="SUPFAM" id="SSF46785">
    <property type="entry name" value="Winged helix' DNA-binding domain"/>
    <property type="match status" value="1"/>
</dbReference>
<evidence type="ECO:0000256" key="8">
    <source>
        <dbReference type="ARBA" id="ARBA00023015"/>
    </source>
</evidence>
<dbReference type="RefSeq" id="WP_160843390.1">
    <property type="nucleotide sequence ID" value="NZ_WVHT01000002.1"/>
</dbReference>
<evidence type="ECO:0000256" key="12">
    <source>
        <dbReference type="ARBA" id="ARBA00023211"/>
    </source>
</evidence>
<evidence type="ECO:0000256" key="6">
    <source>
        <dbReference type="ARBA" id="ARBA00022491"/>
    </source>
</evidence>
<dbReference type="GO" id="GO:0046983">
    <property type="term" value="F:protein dimerization activity"/>
    <property type="evidence" value="ECO:0007669"/>
    <property type="project" value="InterPro"/>
</dbReference>
<evidence type="ECO:0000256" key="9">
    <source>
        <dbReference type="ARBA" id="ARBA00023125"/>
    </source>
</evidence>
<dbReference type="SUPFAM" id="SSF50037">
    <property type="entry name" value="C-terminal domain of transcriptional repressors"/>
    <property type="match status" value="1"/>
</dbReference>
<comment type="subcellular location">
    <subcellularLocation>
        <location evidence="1">Cytoplasm</location>
    </subcellularLocation>
</comment>
<dbReference type="InterPro" id="IPR008988">
    <property type="entry name" value="Transcriptional_repressor_C"/>
</dbReference>
<sequence length="218" mass="24211">MNSQSEENYLKAVYHLSGETGKAVSTNSIAEVICTKASSVTDMLRKLAKKGLINYIKYQGVTLTDKGRNTAVDIVRRHRLWEVFLVEKLGFKWDEVHDIAEDLEHIESEILVTRLDEFLGFPKTDPHGDPIPDKNGKVKVAELVKTSIMKVGQSGVISGVSEHSSVFLQYLDKAGLTLGSKIKIKEILEYDGSVLLILNDKKDITISREAAKSILIAL</sequence>
<keyword evidence="12" id="KW-0464">Manganese</keyword>
<dbReference type="Proteomes" id="UP000466586">
    <property type="component" value="Unassembled WGS sequence"/>
</dbReference>
<organism evidence="16 17">
    <name type="scientific">Hufsiella arboris</name>
    <dbReference type="NCBI Taxonomy" id="2695275"/>
    <lineage>
        <taxon>Bacteria</taxon>
        <taxon>Pseudomonadati</taxon>
        <taxon>Bacteroidota</taxon>
        <taxon>Sphingobacteriia</taxon>
        <taxon>Sphingobacteriales</taxon>
        <taxon>Sphingobacteriaceae</taxon>
        <taxon>Hufsiella</taxon>
    </lineage>
</organism>
<dbReference type="InterPro" id="IPR050536">
    <property type="entry name" value="DtxR_MntR_Metal-Reg"/>
</dbReference>
<evidence type="ECO:0000256" key="14">
    <source>
        <dbReference type="ARBA" id="ARBA00032593"/>
    </source>
</evidence>
<comment type="similarity">
    <text evidence="2">Belongs to the DtxR/MntR family.</text>
</comment>
<dbReference type="Gene3D" id="1.10.60.10">
    <property type="entry name" value="Iron dependent repressor, metal binding and dimerisation domain"/>
    <property type="match status" value="1"/>
</dbReference>
<evidence type="ECO:0000256" key="3">
    <source>
        <dbReference type="ARBA" id="ARBA00011738"/>
    </source>
</evidence>
<evidence type="ECO:0000256" key="1">
    <source>
        <dbReference type="ARBA" id="ARBA00004496"/>
    </source>
</evidence>
<dbReference type="InterPro" id="IPR038157">
    <property type="entry name" value="FeoA_core_dom"/>
</dbReference>
<dbReference type="PROSITE" id="PS50944">
    <property type="entry name" value="HTH_DTXR"/>
    <property type="match status" value="1"/>
</dbReference>
<accession>A0A7K1Y7X1</accession>
<dbReference type="GO" id="GO:0005737">
    <property type="term" value="C:cytoplasm"/>
    <property type="evidence" value="ECO:0007669"/>
    <property type="project" value="UniProtKB-SubCell"/>
</dbReference>
<dbReference type="InterPro" id="IPR036390">
    <property type="entry name" value="WH_DNA-bd_sf"/>
</dbReference>
<name>A0A7K1Y7X1_9SPHI</name>
<dbReference type="EMBL" id="WVHT01000002">
    <property type="protein sequence ID" value="MXV50209.1"/>
    <property type="molecule type" value="Genomic_DNA"/>
</dbReference>
<evidence type="ECO:0000313" key="16">
    <source>
        <dbReference type="EMBL" id="MXV50209.1"/>
    </source>
</evidence>
<dbReference type="PANTHER" id="PTHR33238:SF11">
    <property type="entry name" value="TRANSCRIPTIONAL REGULATOR MNTR"/>
    <property type="match status" value="1"/>
</dbReference>
<dbReference type="InterPro" id="IPR036421">
    <property type="entry name" value="Fe_dep_repressor_sf"/>
</dbReference>